<evidence type="ECO:0000313" key="2">
    <source>
        <dbReference type="Proteomes" id="UP000288805"/>
    </source>
</evidence>
<evidence type="ECO:0000313" key="1">
    <source>
        <dbReference type="EMBL" id="RVW59512.1"/>
    </source>
</evidence>
<sequence length="84" mass="9584">MDNQIDDTRFWHSSQQMAPVSSPYLITTNVSSIVTTLLVFPKSFLSILRLGNYFPWLPVESCEIFLGKVGLLSWMELRKLFDGG</sequence>
<name>A0A438FHS2_VITVI</name>
<reference evidence="1 2" key="1">
    <citation type="journal article" date="2018" name="PLoS Genet.">
        <title>Population sequencing reveals clonal diversity and ancestral inbreeding in the grapevine cultivar Chardonnay.</title>
        <authorList>
            <person name="Roach M.J."/>
            <person name="Johnson D.L."/>
            <person name="Bohlmann J."/>
            <person name="van Vuuren H.J."/>
            <person name="Jones S.J."/>
            <person name="Pretorius I.S."/>
            <person name="Schmidt S.A."/>
            <person name="Borneman A.R."/>
        </authorList>
    </citation>
    <scope>NUCLEOTIDE SEQUENCE [LARGE SCALE GENOMIC DNA]</scope>
    <source>
        <strain evidence="2">cv. Chardonnay</strain>
        <tissue evidence="1">Leaf</tissue>
    </source>
</reference>
<dbReference type="EMBL" id="QGNW01000888">
    <property type="protein sequence ID" value="RVW59512.1"/>
    <property type="molecule type" value="Genomic_DNA"/>
</dbReference>
<dbReference type="AlphaFoldDB" id="A0A438FHS2"/>
<dbReference type="Proteomes" id="UP000288805">
    <property type="component" value="Unassembled WGS sequence"/>
</dbReference>
<proteinExistence type="predicted"/>
<comment type="caution">
    <text evidence="1">The sequence shown here is derived from an EMBL/GenBank/DDBJ whole genome shotgun (WGS) entry which is preliminary data.</text>
</comment>
<accession>A0A438FHS2</accession>
<organism evidence="1 2">
    <name type="scientific">Vitis vinifera</name>
    <name type="common">Grape</name>
    <dbReference type="NCBI Taxonomy" id="29760"/>
    <lineage>
        <taxon>Eukaryota</taxon>
        <taxon>Viridiplantae</taxon>
        <taxon>Streptophyta</taxon>
        <taxon>Embryophyta</taxon>
        <taxon>Tracheophyta</taxon>
        <taxon>Spermatophyta</taxon>
        <taxon>Magnoliopsida</taxon>
        <taxon>eudicotyledons</taxon>
        <taxon>Gunneridae</taxon>
        <taxon>Pentapetalae</taxon>
        <taxon>rosids</taxon>
        <taxon>Vitales</taxon>
        <taxon>Vitaceae</taxon>
        <taxon>Viteae</taxon>
        <taxon>Vitis</taxon>
    </lineage>
</organism>
<gene>
    <name evidence="1" type="ORF">CK203_100714</name>
</gene>
<protein>
    <submittedName>
        <fullName evidence="1">Uncharacterized protein</fullName>
    </submittedName>
</protein>